<evidence type="ECO:0008006" key="4">
    <source>
        <dbReference type="Google" id="ProtNLM"/>
    </source>
</evidence>
<accession>A0ABW5NPS6</accession>
<feature type="transmembrane region" description="Helical" evidence="1">
    <location>
        <begin position="38"/>
        <end position="55"/>
    </location>
</feature>
<comment type="caution">
    <text evidence="2">The sequence shown here is derived from an EMBL/GenBank/DDBJ whole genome shotgun (WGS) entry which is preliminary data.</text>
</comment>
<evidence type="ECO:0000313" key="2">
    <source>
        <dbReference type="EMBL" id="MFD2601081.1"/>
    </source>
</evidence>
<keyword evidence="3" id="KW-1185">Reference proteome</keyword>
<keyword evidence="1" id="KW-1133">Transmembrane helix</keyword>
<reference evidence="3" key="1">
    <citation type="journal article" date="2019" name="Int. J. Syst. Evol. Microbiol.">
        <title>The Global Catalogue of Microorganisms (GCM) 10K type strain sequencing project: providing services to taxonomists for standard genome sequencing and annotation.</title>
        <authorList>
            <consortium name="The Broad Institute Genomics Platform"/>
            <consortium name="The Broad Institute Genome Sequencing Center for Infectious Disease"/>
            <person name="Wu L."/>
            <person name="Ma J."/>
        </authorList>
    </citation>
    <scope>NUCLEOTIDE SEQUENCE [LARGE SCALE GENOMIC DNA]</scope>
    <source>
        <strain evidence="3">KCTC 42107</strain>
    </source>
</reference>
<evidence type="ECO:0000313" key="3">
    <source>
        <dbReference type="Proteomes" id="UP001597480"/>
    </source>
</evidence>
<feature type="transmembrane region" description="Helical" evidence="1">
    <location>
        <begin position="7"/>
        <end position="26"/>
    </location>
</feature>
<organism evidence="2 3">
    <name type="scientific">Flavobacterium suzhouense</name>
    <dbReference type="NCBI Taxonomy" id="1529638"/>
    <lineage>
        <taxon>Bacteria</taxon>
        <taxon>Pseudomonadati</taxon>
        <taxon>Bacteroidota</taxon>
        <taxon>Flavobacteriia</taxon>
        <taxon>Flavobacteriales</taxon>
        <taxon>Flavobacteriaceae</taxon>
        <taxon>Flavobacterium</taxon>
    </lineage>
</organism>
<keyword evidence="1" id="KW-0472">Membrane</keyword>
<sequence>MSRYTKAVIAWFFFCFVLTTFVLPLLGWSNNTIDLSQIVVNFFLWGIVCFFVIYIEKRRVKKLKKDNDEKMG</sequence>
<evidence type="ECO:0000256" key="1">
    <source>
        <dbReference type="SAM" id="Phobius"/>
    </source>
</evidence>
<proteinExistence type="predicted"/>
<name>A0ABW5NPS6_9FLAO</name>
<gene>
    <name evidence="2" type="ORF">ACFSR3_03355</name>
</gene>
<keyword evidence="1" id="KW-0812">Transmembrane</keyword>
<dbReference type="Proteomes" id="UP001597480">
    <property type="component" value="Unassembled WGS sequence"/>
</dbReference>
<dbReference type="EMBL" id="JBHUMD010000005">
    <property type="protein sequence ID" value="MFD2601081.1"/>
    <property type="molecule type" value="Genomic_DNA"/>
</dbReference>
<protein>
    <recommendedName>
        <fullName evidence="4">2TM domain-containing protein</fullName>
    </recommendedName>
</protein>
<dbReference type="RefSeq" id="WP_379819716.1">
    <property type="nucleotide sequence ID" value="NZ_JBHUMD010000005.1"/>
</dbReference>